<sequence length="103" mass="11281">MQIDIDLCIETYASLPGDLPLSQPPLFPLFPSIPRNTSPNRPLFASNEHLHRHRHASNHRGIQPFPSVGFNCTASITPGTLSPSPLTSPFPDVPLLPLPPSRQ</sequence>
<evidence type="ECO:0000313" key="2">
    <source>
        <dbReference type="EMBL" id="MPC68184.1"/>
    </source>
</evidence>
<evidence type="ECO:0000256" key="1">
    <source>
        <dbReference type="SAM" id="MobiDB-lite"/>
    </source>
</evidence>
<feature type="compositionally biased region" description="Pro residues" evidence="1">
    <location>
        <begin position="86"/>
        <end position="103"/>
    </location>
</feature>
<dbReference type="Proteomes" id="UP000324222">
    <property type="component" value="Unassembled WGS sequence"/>
</dbReference>
<dbReference type="AlphaFoldDB" id="A0A5B7HHV4"/>
<proteinExistence type="predicted"/>
<accession>A0A5B7HHV4</accession>
<dbReference type="EMBL" id="VSRR010027436">
    <property type="protein sequence ID" value="MPC68184.1"/>
    <property type="molecule type" value="Genomic_DNA"/>
</dbReference>
<name>A0A5B7HHV4_PORTR</name>
<gene>
    <name evidence="2" type="ORF">E2C01_062381</name>
</gene>
<organism evidence="2 3">
    <name type="scientific">Portunus trituberculatus</name>
    <name type="common">Swimming crab</name>
    <name type="synonym">Neptunus trituberculatus</name>
    <dbReference type="NCBI Taxonomy" id="210409"/>
    <lineage>
        <taxon>Eukaryota</taxon>
        <taxon>Metazoa</taxon>
        <taxon>Ecdysozoa</taxon>
        <taxon>Arthropoda</taxon>
        <taxon>Crustacea</taxon>
        <taxon>Multicrustacea</taxon>
        <taxon>Malacostraca</taxon>
        <taxon>Eumalacostraca</taxon>
        <taxon>Eucarida</taxon>
        <taxon>Decapoda</taxon>
        <taxon>Pleocyemata</taxon>
        <taxon>Brachyura</taxon>
        <taxon>Eubrachyura</taxon>
        <taxon>Portunoidea</taxon>
        <taxon>Portunidae</taxon>
        <taxon>Portuninae</taxon>
        <taxon>Portunus</taxon>
    </lineage>
</organism>
<evidence type="ECO:0000313" key="3">
    <source>
        <dbReference type="Proteomes" id="UP000324222"/>
    </source>
</evidence>
<comment type="caution">
    <text evidence="2">The sequence shown here is derived from an EMBL/GenBank/DDBJ whole genome shotgun (WGS) entry which is preliminary data.</text>
</comment>
<reference evidence="2 3" key="1">
    <citation type="submission" date="2019-05" db="EMBL/GenBank/DDBJ databases">
        <title>Another draft genome of Portunus trituberculatus and its Hox gene families provides insights of decapod evolution.</title>
        <authorList>
            <person name="Jeong J.-H."/>
            <person name="Song I."/>
            <person name="Kim S."/>
            <person name="Choi T."/>
            <person name="Kim D."/>
            <person name="Ryu S."/>
            <person name="Kim W."/>
        </authorList>
    </citation>
    <scope>NUCLEOTIDE SEQUENCE [LARGE SCALE GENOMIC DNA]</scope>
    <source>
        <tissue evidence="2">Muscle</tissue>
    </source>
</reference>
<keyword evidence="3" id="KW-1185">Reference proteome</keyword>
<protein>
    <submittedName>
        <fullName evidence="2">Uncharacterized protein</fullName>
    </submittedName>
</protein>
<feature type="region of interest" description="Disordered" evidence="1">
    <location>
        <begin position="81"/>
        <end position="103"/>
    </location>
</feature>